<dbReference type="GO" id="GO:0005743">
    <property type="term" value="C:mitochondrial inner membrane"/>
    <property type="evidence" value="ECO:0007669"/>
    <property type="project" value="UniProtKB-ARBA"/>
</dbReference>
<dbReference type="InterPro" id="IPR036967">
    <property type="entry name" value="Ribosomal_uS11_sf"/>
</dbReference>
<evidence type="ECO:0000313" key="9">
    <source>
        <dbReference type="Proteomes" id="UP000192247"/>
    </source>
</evidence>
<comment type="similarity">
    <text evidence="2">Belongs to the universal ribosomal protein uL18 family.</text>
</comment>
<dbReference type="SUPFAM" id="SSF53137">
    <property type="entry name" value="Translational machinery components"/>
    <property type="match status" value="1"/>
</dbReference>
<proteinExistence type="inferred from homology"/>
<dbReference type="Proteomes" id="UP000192247">
    <property type="component" value="Unassembled WGS sequence"/>
</dbReference>
<dbReference type="GO" id="GO:0005840">
    <property type="term" value="C:ribosome"/>
    <property type="evidence" value="ECO:0007669"/>
    <property type="project" value="UniProtKB-KW"/>
</dbReference>
<dbReference type="EMBL" id="MNPL01006440">
    <property type="protein sequence ID" value="OQR75394.1"/>
    <property type="molecule type" value="Genomic_DNA"/>
</dbReference>
<sequence>MLPYRCFLHGRYTIPMLRNVSTQASLLAKLSRNNDFEVNPRFVNRNPRNLEQMLLARKPTGWEWDRPSRTYWYRLEIEVSNKNIYGRVVHNGGSRVAEASTTEWGIKKQLVSTADSSAAFAVGCVLARRCLESGLVAIHVELSQQHQKSRKTQSLLDGLVEEGLTLKEPGDLNEIEERPCATIHR</sequence>
<dbReference type="InterPro" id="IPR057268">
    <property type="entry name" value="Ribosomal_L18"/>
</dbReference>
<dbReference type="FunFam" id="3.30.420.80:FF:000005">
    <property type="entry name" value="39S ribosomal protein L18, mitochondrial"/>
    <property type="match status" value="1"/>
</dbReference>
<dbReference type="PANTHER" id="PTHR12899">
    <property type="entry name" value="39S RIBOSOMAL PROTEIN L18, MITOCHONDRIAL"/>
    <property type="match status" value="1"/>
</dbReference>
<dbReference type="GO" id="GO:0006412">
    <property type="term" value="P:translation"/>
    <property type="evidence" value="ECO:0007669"/>
    <property type="project" value="InterPro"/>
</dbReference>
<evidence type="ECO:0000256" key="7">
    <source>
        <dbReference type="ARBA" id="ARBA00082661"/>
    </source>
</evidence>
<evidence type="ECO:0000256" key="6">
    <source>
        <dbReference type="ARBA" id="ARBA00069051"/>
    </source>
</evidence>
<keyword evidence="5" id="KW-0687">Ribonucleoprotein</keyword>
<dbReference type="InParanoid" id="A0A1V9XPI0"/>
<dbReference type="GO" id="GO:0008097">
    <property type="term" value="F:5S rRNA binding"/>
    <property type="evidence" value="ECO:0007669"/>
    <property type="project" value="TreeGrafter"/>
</dbReference>
<dbReference type="PANTHER" id="PTHR12899:SF3">
    <property type="entry name" value="LARGE RIBOSOMAL SUBUNIT PROTEIN UL18M"/>
    <property type="match status" value="1"/>
</dbReference>
<keyword evidence="4" id="KW-0496">Mitochondrion</keyword>
<protein>
    <recommendedName>
        <fullName evidence="6">Large ribosomal subunit protein uL18m</fullName>
    </recommendedName>
    <alternativeName>
        <fullName evidence="7">39S ribosomal protein L18, mitochondrial</fullName>
    </alternativeName>
</protein>
<keyword evidence="3 8" id="KW-0689">Ribosomal protein</keyword>
<dbReference type="STRING" id="418985.A0A1V9XPI0"/>
<comment type="caution">
    <text evidence="8">The sequence shown here is derived from an EMBL/GenBank/DDBJ whole genome shotgun (WGS) entry which is preliminary data.</text>
</comment>
<evidence type="ECO:0000256" key="5">
    <source>
        <dbReference type="ARBA" id="ARBA00023274"/>
    </source>
</evidence>
<name>A0A1V9XPI0_9ACAR</name>
<reference evidence="8 9" key="1">
    <citation type="journal article" date="2017" name="Gigascience">
        <title>Draft genome of the honey bee ectoparasitic mite, Tropilaelaps mercedesae, is shaped by the parasitic life history.</title>
        <authorList>
            <person name="Dong X."/>
            <person name="Armstrong S.D."/>
            <person name="Xia D."/>
            <person name="Makepeace B.L."/>
            <person name="Darby A.C."/>
            <person name="Kadowaki T."/>
        </authorList>
    </citation>
    <scope>NUCLEOTIDE SEQUENCE [LARGE SCALE GENOMIC DNA]</scope>
    <source>
        <strain evidence="8">Wuxi-XJTLU</strain>
    </source>
</reference>
<evidence type="ECO:0000256" key="1">
    <source>
        <dbReference type="ARBA" id="ARBA00004173"/>
    </source>
</evidence>
<comment type="subcellular location">
    <subcellularLocation>
        <location evidence="1">Mitochondrion</location>
    </subcellularLocation>
</comment>
<dbReference type="GO" id="GO:1990904">
    <property type="term" value="C:ribonucleoprotein complex"/>
    <property type="evidence" value="ECO:0007669"/>
    <property type="project" value="UniProtKB-KW"/>
</dbReference>
<organism evidence="8 9">
    <name type="scientific">Tropilaelaps mercedesae</name>
    <dbReference type="NCBI Taxonomy" id="418985"/>
    <lineage>
        <taxon>Eukaryota</taxon>
        <taxon>Metazoa</taxon>
        <taxon>Ecdysozoa</taxon>
        <taxon>Arthropoda</taxon>
        <taxon>Chelicerata</taxon>
        <taxon>Arachnida</taxon>
        <taxon>Acari</taxon>
        <taxon>Parasitiformes</taxon>
        <taxon>Mesostigmata</taxon>
        <taxon>Gamasina</taxon>
        <taxon>Dermanyssoidea</taxon>
        <taxon>Laelapidae</taxon>
        <taxon>Tropilaelaps</taxon>
    </lineage>
</organism>
<evidence type="ECO:0000256" key="2">
    <source>
        <dbReference type="ARBA" id="ARBA00007116"/>
    </source>
</evidence>
<gene>
    <name evidence="8" type="ORF">BIW11_08448</name>
</gene>
<evidence type="ECO:0000256" key="3">
    <source>
        <dbReference type="ARBA" id="ARBA00022980"/>
    </source>
</evidence>
<dbReference type="InterPro" id="IPR005484">
    <property type="entry name" value="Ribosomal_uL18_bac/plant/anim"/>
</dbReference>
<dbReference type="OrthoDB" id="1932324at2759"/>
<dbReference type="GO" id="GO:0003735">
    <property type="term" value="F:structural constituent of ribosome"/>
    <property type="evidence" value="ECO:0007669"/>
    <property type="project" value="InterPro"/>
</dbReference>
<dbReference type="FunCoup" id="A0A1V9XPI0">
    <property type="interactions" value="1197"/>
</dbReference>
<dbReference type="CDD" id="cd00432">
    <property type="entry name" value="Ribosomal_L18_L5e"/>
    <property type="match status" value="1"/>
</dbReference>
<dbReference type="AlphaFoldDB" id="A0A1V9XPI0"/>
<evidence type="ECO:0000313" key="8">
    <source>
        <dbReference type="EMBL" id="OQR75394.1"/>
    </source>
</evidence>
<dbReference type="Gene3D" id="3.30.420.80">
    <property type="entry name" value="Ribosomal protein S11"/>
    <property type="match status" value="1"/>
</dbReference>
<accession>A0A1V9XPI0</accession>
<keyword evidence="9" id="KW-1185">Reference proteome</keyword>
<evidence type="ECO:0000256" key="4">
    <source>
        <dbReference type="ARBA" id="ARBA00023128"/>
    </source>
</evidence>